<dbReference type="AlphaFoldDB" id="A0A0D0CL62"/>
<feature type="transmembrane region" description="Helical" evidence="6">
    <location>
        <begin position="367"/>
        <end position="387"/>
    </location>
</feature>
<dbReference type="EMBL" id="KN834763">
    <property type="protein sequence ID" value="KIK63694.1"/>
    <property type="molecule type" value="Genomic_DNA"/>
</dbReference>
<dbReference type="Pfam" id="PF07690">
    <property type="entry name" value="MFS_1"/>
    <property type="match status" value="1"/>
</dbReference>
<evidence type="ECO:0000313" key="9">
    <source>
        <dbReference type="Proteomes" id="UP000053593"/>
    </source>
</evidence>
<feature type="transmembrane region" description="Helical" evidence="6">
    <location>
        <begin position="301"/>
        <end position="319"/>
    </location>
</feature>
<dbReference type="PANTHER" id="PTHR23502">
    <property type="entry name" value="MAJOR FACILITATOR SUPERFAMILY"/>
    <property type="match status" value="1"/>
</dbReference>
<dbReference type="InterPro" id="IPR011701">
    <property type="entry name" value="MFS"/>
</dbReference>
<feature type="transmembrane region" description="Helical" evidence="6">
    <location>
        <begin position="435"/>
        <end position="455"/>
    </location>
</feature>
<feature type="transmembrane region" description="Helical" evidence="6">
    <location>
        <begin position="340"/>
        <end position="361"/>
    </location>
</feature>
<feature type="transmembrane region" description="Helical" evidence="6">
    <location>
        <begin position="122"/>
        <end position="143"/>
    </location>
</feature>
<dbReference type="GO" id="GO:0022857">
    <property type="term" value="F:transmembrane transporter activity"/>
    <property type="evidence" value="ECO:0007669"/>
    <property type="project" value="InterPro"/>
</dbReference>
<name>A0A0D0CL62_9AGAR</name>
<evidence type="ECO:0000256" key="6">
    <source>
        <dbReference type="SAM" id="Phobius"/>
    </source>
</evidence>
<feature type="region of interest" description="Disordered" evidence="5">
    <location>
        <begin position="472"/>
        <end position="496"/>
    </location>
</feature>
<feature type="transmembrane region" description="Helical" evidence="6">
    <location>
        <begin position="155"/>
        <end position="175"/>
    </location>
</feature>
<sequence>MSSTANGDYIIVTWAEGDPENPMNWPKSKKWMTTMLLCLMCLFIGLSTAGYSAGITRMTEELGVSVEAGQVGMFVFNASFAIVPLFLGPLSEFLGRNLVYLGCYAMFCIWFIPIALAKNIGTAIVCRFLSGCFGAAGTTIIPGTLGDIWPTNQRGIPVACFSFVAVLGTVAAPLYNGYVDQNLGWRWIEWIQLIANGALFICELVFLRETRGSLLLSRRAQKMRKETGDQRYRAPSDLEAPSIKSLLHASTTRAALLLVHEPVVFFFSLWLAFAWAMVFLFFSVIPLTFVGNHGFSEGTGGLPYISCIIGTLFGLAACFHQKHLYDAATRKNNGIPVPEARLYWSTAGAILLPVSLFWFSWTQFPSIHWIVPCISLCPLVFAIYMIFDAVQNYLADGYGEYASSAISAQGFIRNMLAASFPLFSRQMFVNMKYQWAGTMLALIATVMIPLPFILIKYGKRIRARSPYAAATTKLDTAGDEKKEKDAESASDSQDAC</sequence>
<comment type="subcellular location">
    <subcellularLocation>
        <location evidence="1">Membrane</location>
        <topology evidence="1">Multi-pass membrane protein</topology>
    </subcellularLocation>
</comment>
<dbReference type="PROSITE" id="PS50850">
    <property type="entry name" value="MFS"/>
    <property type="match status" value="1"/>
</dbReference>
<feature type="transmembrane region" description="Helical" evidence="6">
    <location>
        <begin position="98"/>
        <end position="116"/>
    </location>
</feature>
<dbReference type="HOGENOM" id="CLU_008455_0_4_1"/>
<evidence type="ECO:0000256" key="3">
    <source>
        <dbReference type="ARBA" id="ARBA00022989"/>
    </source>
</evidence>
<feature type="domain" description="Major facilitator superfamily (MFS) profile" evidence="7">
    <location>
        <begin position="33"/>
        <end position="459"/>
    </location>
</feature>
<evidence type="ECO:0000259" key="7">
    <source>
        <dbReference type="PROSITE" id="PS50850"/>
    </source>
</evidence>
<dbReference type="PANTHER" id="PTHR23502:SF45">
    <property type="entry name" value="MAJOR FACILITATOR SUPERFAMILY (MFS) PROFILE DOMAIN-CONTAINING PROTEIN"/>
    <property type="match status" value="1"/>
</dbReference>
<feature type="compositionally biased region" description="Basic and acidic residues" evidence="5">
    <location>
        <begin position="476"/>
        <end position="487"/>
    </location>
</feature>
<protein>
    <submittedName>
        <fullName evidence="8">Unplaced genomic scaffold GYMLUscaffold_15, whole genome shotgun sequence</fullName>
    </submittedName>
</protein>
<evidence type="ECO:0000313" key="8">
    <source>
        <dbReference type="EMBL" id="KIK63694.1"/>
    </source>
</evidence>
<accession>A0A0D0CL62</accession>
<feature type="transmembrane region" description="Helical" evidence="6">
    <location>
        <begin position="399"/>
        <end position="423"/>
    </location>
</feature>
<feature type="transmembrane region" description="Helical" evidence="6">
    <location>
        <begin position="71"/>
        <end position="91"/>
    </location>
</feature>
<evidence type="ECO:0000256" key="1">
    <source>
        <dbReference type="ARBA" id="ARBA00004141"/>
    </source>
</evidence>
<dbReference type="Gene3D" id="1.20.1250.20">
    <property type="entry name" value="MFS general substrate transporter like domains"/>
    <property type="match status" value="1"/>
</dbReference>
<feature type="transmembrane region" description="Helical" evidence="6">
    <location>
        <begin position="263"/>
        <end position="289"/>
    </location>
</feature>
<feature type="transmembrane region" description="Helical" evidence="6">
    <location>
        <begin position="31"/>
        <end position="51"/>
    </location>
</feature>
<dbReference type="GO" id="GO:0005886">
    <property type="term" value="C:plasma membrane"/>
    <property type="evidence" value="ECO:0007669"/>
    <property type="project" value="TreeGrafter"/>
</dbReference>
<dbReference type="OrthoDB" id="5376138at2759"/>
<dbReference type="SUPFAM" id="SSF103473">
    <property type="entry name" value="MFS general substrate transporter"/>
    <property type="match status" value="1"/>
</dbReference>
<organism evidence="8 9">
    <name type="scientific">Collybiopsis luxurians FD-317 M1</name>
    <dbReference type="NCBI Taxonomy" id="944289"/>
    <lineage>
        <taxon>Eukaryota</taxon>
        <taxon>Fungi</taxon>
        <taxon>Dikarya</taxon>
        <taxon>Basidiomycota</taxon>
        <taxon>Agaricomycotina</taxon>
        <taxon>Agaricomycetes</taxon>
        <taxon>Agaricomycetidae</taxon>
        <taxon>Agaricales</taxon>
        <taxon>Marasmiineae</taxon>
        <taxon>Omphalotaceae</taxon>
        <taxon>Collybiopsis</taxon>
        <taxon>Collybiopsis luxurians</taxon>
    </lineage>
</organism>
<keyword evidence="9" id="KW-1185">Reference proteome</keyword>
<gene>
    <name evidence="8" type="ORF">GYMLUDRAFT_162271</name>
</gene>
<evidence type="ECO:0000256" key="2">
    <source>
        <dbReference type="ARBA" id="ARBA00022692"/>
    </source>
</evidence>
<keyword evidence="2 6" id="KW-0812">Transmembrane</keyword>
<keyword evidence="3 6" id="KW-1133">Transmembrane helix</keyword>
<dbReference type="InterPro" id="IPR020846">
    <property type="entry name" value="MFS_dom"/>
</dbReference>
<evidence type="ECO:0000256" key="4">
    <source>
        <dbReference type="ARBA" id="ARBA00023136"/>
    </source>
</evidence>
<proteinExistence type="predicted"/>
<dbReference type="CDD" id="cd17323">
    <property type="entry name" value="MFS_Tpo1_MDR_like"/>
    <property type="match status" value="1"/>
</dbReference>
<keyword evidence="4 6" id="KW-0472">Membrane</keyword>
<reference evidence="8 9" key="1">
    <citation type="submission" date="2014-04" db="EMBL/GenBank/DDBJ databases">
        <title>Evolutionary Origins and Diversification of the Mycorrhizal Mutualists.</title>
        <authorList>
            <consortium name="DOE Joint Genome Institute"/>
            <consortium name="Mycorrhizal Genomics Consortium"/>
            <person name="Kohler A."/>
            <person name="Kuo A."/>
            <person name="Nagy L.G."/>
            <person name="Floudas D."/>
            <person name="Copeland A."/>
            <person name="Barry K.W."/>
            <person name="Cichocki N."/>
            <person name="Veneault-Fourrey C."/>
            <person name="LaButti K."/>
            <person name="Lindquist E.A."/>
            <person name="Lipzen A."/>
            <person name="Lundell T."/>
            <person name="Morin E."/>
            <person name="Murat C."/>
            <person name="Riley R."/>
            <person name="Ohm R."/>
            <person name="Sun H."/>
            <person name="Tunlid A."/>
            <person name="Henrissat B."/>
            <person name="Grigoriev I.V."/>
            <person name="Hibbett D.S."/>
            <person name="Martin F."/>
        </authorList>
    </citation>
    <scope>NUCLEOTIDE SEQUENCE [LARGE SCALE GENOMIC DNA]</scope>
    <source>
        <strain evidence="8 9">FD-317 M1</strain>
    </source>
</reference>
<dbReference type="InterPro" id="IPR036259">
    <property type="entry name" value="MFS_trans_sf"/>
</dbReference>
<evidence type="ECO:0000256" key="5">
    <source>
        <dbReference type="SAM" id="MobiDB-lite"/>
    </source>
</evidence>
<dbReference type="Proteomes" id="UP000053593">
    <property type="component" value="Unassembled WGS sequence"/>
</dbReference>
<dbReference type="FunFam" id="1.20.1250.20:FF:000082">
    <property type="entry name" value="MFS multidrug transporter, putative"/>
    <property type="match status" value="1"/>
</dbReference>